<evidence type="ECO:0000313" key="2">
    <source>
        <dbReference type="Proteomes" id="UP000658656"/>
    </source>
</evidence>
<proteinExistence type="predicted"/>
<reference evidence="1" key="2">
    <citation type="submission" date="2020-09" db="EMBL/GenBank/DDBJ databases">
        <authorList>
            <person name="Sun Q."/>
            <person name="Zhou Y."/>
        </authorList>
    </citation>
    <scope>NUCLEOTIDE SEQUENCE</scope>
    <source>
        <strain evidence="1">CGMCC 4.7679</strain>
    </source>
</reference>
<dbReference type="EMBL" id="BNAV01000003">
    <property type="protein sequence ID" value="GHF53863.1"/>
    <property type="molecule type" value="Genomic_DNA"/>
</dbReference>
<dbReference type="AlphaFoldDB" id="A0A8H9MCG0"/>
<keyword evidence="2" id="KW-1185">Reference proteome</keyword>
<comment type="caution">
    <text evidence="1">The sequence shown here is derived from an EMBL/GenBank/DDBJ whole genome shotgun (WGS) entry which is preliminary data.</text>
</comment>
<name>A0A8H9MCG0_9PSEU</name>
<dbReference type="Proteomes" id="UP000658656">
    <property type="component" value="Unassembled WGS sequence"/>
</dbReference>
<gene>
    <name evidence="1" type="ORF">GCM10017566_29160</name>
</gene>
<protein>
    <submittedName>
        <fullName evidence="1">Uncharacterized protein</fullName>
    </submittedName>
</protein>
<sequence>MCCSPSTAWLDVPHRGEQSGILLVSVGAMAATCLDVAGRRAARGWVEPMPWRGIPATHAVTTRWQPRFPAVRDRVNLATCSAF</sequence>
<organism evidence="1 2">
    <name type="scientific">Amycolatopsis bartoniae</name>
    <dbReference type="NCBI Taxonomy" id="941986"/>
    <lineage>
        <taxon>Bacteria</taxon>
        <taxon>Bacillati</taxon>
        <taxon>Actinomycetota</taxon>
        <taxon>Actinomycetes</taxon>
        <taxon>Pseudonocardiales</taxon>
        <taxon>Pseudonocardiaceae</taxon>
        <taxon>Amycolatopsis</taxon>
    </lineage>
</organism>
<accession>A0A8H9MCG0</accession>
<reference evidence="1" key="1">
    <citation type="journal article" date="2014" name="Int. J. Syst. Evol. Microbiol.">
        <title>Complete genome sequence of Corynebacterium casei LMG S-19264T (=DSM 44701T), isolated from a smear-ripened cheese.</title>
        <authorList>
            <consortium name="US DOE Joint Genome Institute (JGI-PGF)"/>
            <person name="Walter F."/>
            <person name="Albersmeier A."/>
            <person name="Kalinowski J."/>
            <person name="Ruckert C."/>
        </authorList>
    </citation>
    <scope>NUCLEOTIDE SEQUENCE</scope>
    <source>
        <strain evidence="1">CGMCC 4.7679</strain>
    </source>
</reference>
<evidence type="ECO:0000313" key="1">
    <source>
        <dbReference type="EMBL" id="GHF53863.1"/>
    </source>
</evidence>